<gene>
    <name evidence="1" type="ORF">Tco_1079494</name>
</gene>
<dbReference type="EMBL" id="BQNB010019941">
    <property type="protein sequence ID" value="GJT90649.1"/>
    <property type="molecule type" value="Genomic_DNA"/>
</dbReference>
<sequence>MGDLKEIPYKLSTFNSHISQSLSSFLVDELKNIQWELPAEFLDLPSQVSSVQEKLKTLDSLPSLLKKVTDTMNRFATVVENASRATGKIVPSVGLTTASPADGAVEKHLSSYTRMMNRPRPAHELVYFWG</sequence>
<reference evidence="1" key="1">
    <citation type="journal article" date="2022" name="Int. J. Mol. Sci.">
        <title>Draft Genome of Tanacetum Coccineum: Genomic Comparison of Closely Related Tanacetum-Family Plants.</title>
        <authorList>
            <person name="Yamashiro T."/>
            <person name="Shiraishi A."/>
            <person name="Nakayama K."/>
            <person name="Satake H."/>
        </authorList>
    </citation>
    <scope>NUCLEOTIDE SEQUENCE</scope>
</reference>
<reference evidence="1" key="2">
    <citation type="submission" date="2022-01" db="EMBL/GenBank/DDBJ databases">
        <authorList>
            <person name="Yamashiro T."/>
            <person name="Shiraishi A."/>
            <person name="Satake H."/>
            <person name="Nakayama K."/>
        </authorList>
    </citation>
    <scope>NUCLEOTIDE SEQUENCE</scope>
</reference>
<accession>A0ABQ5HSW8</accession>
<evidence type="ECO:0000313" key="1">
    <source>
        <dbReference type="EMBL" id="GJT90649.1"/>
    </source>
</evidence>
<keyword evidence="2" id="KW-1185">Reference proteome</keyword>
<proteinExistence type="predicted"/>
<protein>
    <submittedName>
        <fullName evidence="1">Uncharacterized protein</fullName>
    </submittedName>
</protein>
<organism evidence="1 2">
    <name type="scientific">Tanacetum coccineum</name>
    <dbReference type="NCBI Taxonomy" id="301880"/>
    <lineage>
        <taxon>Eukaryota</taxon>
        <taxon>Viridiplantae</taxon>
        <taxon>Streptophyta</taxon>
        <taxon>Embryophyta</taxon>
        <taxon>Tracheophyta</taxon>
        <taxon>Spermatophyta</taxon>
        <taxon>Magnoliopsida</taxon>
        <taxon>eudicotyledons</taxon>
        <taxon>Gunneridae</taxon>
        <taxon>Pentapetalae</taxon>
        <taxon>asterids</taxon>
        <taxon>campanulids</taxon>
        <taxon>Asterales</taxon>
        <taxon>Asteraceae</taxon>
        <taxon>Asteroideae</taxon>
        <taxon>Anthemideae</taxon>
        <taxon>Anthemidinae</taxon>
        <taxon>Tanacetum</taxon>
    </lineage>
</organism>
<name>A0ABQ5HSW8_9ASTR</name>
<dbReference type="Proteomes" id="UP001151760">
    <property type="component" value="Unassembled WGS sequence"/>
</dbReference>
<evidence type="ECO:0000313" key="2">
    <source>
        <dbReference type="Proteomes" id="UP001151760"/>
    </source>
</evidence>
<comment type="caution">
    <text evidence="1">The sequence shown here is derived from an EMBL/GenBank/DDBJ whole genome shotgun (WGS) entry which is preliminary data.</text>
</comment>